<feature type="transmembrane region" description="Helical" evidence="1">
    <location>
        <begin position="249"/>
        <end position="272"/>
    </location>
</feature>
<comment type="caution">
    <text evidence="2">The sequence shown here is derived from an EMBL/GenBank/DDBJ whole genome shotgun (WGS) entry which is preliminary data.</text>
</comment>
<dbReference type="Proteomes" id="UP001642409">
    <property type="component" value="Unassembled WGS sequence"/>
</dbReference>
<dbReference type="EMBL" id="CAXDID020000056">
    <property type="protein sequence ID" value="CAL6007917.1"/>
    <property type="molecule type" value="Genomic_DNA"/>
</dbReference>
<organism evidence="2">
    <name type="scientific">Hexamita inflata</name>
    <dbReference type="NCBI Taxonomy" id="28002"/>
    <lineage>
        <taxon>Eukaryota</taxon>
        <taxon>Metamonada</taxon>
        <taxon>Diplomonadida</taxon>
        <taxon>Hexamitidae</taxon>
        <taxon>Hexamitinae</taxon>
        <taxon>Hexamita</taxon>
    </lineage>
</organism>
<dbReference type="EMBL" id="CATOUU010000341">
    <property type="protein sequence ID" value="CAI9925448.1"/>
    <property type="molecule type" value="Genomic_DNA"/>
</dbReference>
<evidence type="ECO:0000256" key="1">
    <source>
        <dbReference type="SAM" id="Phobius"/>
    </source>
</evidence>
<reference evidence="2" key="1">
    <citation type="submission" date="2023-06" db="EMBL/GenBank/DDBJ databases">
        <authorList>
            <person name="Kurt Z."/>
        </authorList>
    </citation>
    <scope>NUCLEOTIDE SEQUENCE</scope>
</reference>
<dbReference type="AlphaFoldDB" id="A0AA86NSY5"/>
<evidence type="ECO:0000313" key="4">
    <source>
        <dbReference type="Proteomes" id="UP001642409"/>
    </source>
</evidence>
<name>A0AA86NSY5_9EUKA</name>
<protein>
    <submittedName>
        <fullName evidence="2">Regulator of chromosome condensation 1/beta-lactamase-inhibitor protein II</fullName>
    </submittedName>
    <submittedName>
        <fullName evidence="3">Regulator_of chromosome condensation 1/beta-lactamase-inhibitor protein II</fullName>
    </submittedName>
</protein>
<evidence type="ECO:0000313" key="3">
    <source>
        <dbReference type="EMBL" id="CAL6007917.1"/>
    </source>
</evidence>
<sequence>MIFTVCLTQVFEISYTIGNGLDLTYKSTHNVTDFIKCNDAFYQISPSGILQAKGQKVGLIDARGKIDFINTSIVDVIQVFCKKNDFAPGAQPYLVGYVTKTGEVKVESTDKLTGKLTFDRMYSIPNGVKKIITVDDITFAVTNDGLYAYGLCPEYTCGFKSEFTFEQFTKIPIPVLPSEIHSVSYNYFLFIQAKNGDVYAIGNNENDFLPAEKYPDEQLVEKQETEQKISSWVIIKVLQKQVSITQKKGIWLCLTVTAHQVLLLLSMVHMIFSSSSTLSSLKTNLLKYWQKHHWNQNIQNCTAI</sequence>
<reference evidence="3 4" key="2">
    <citation type="submission" date="2024-07" db="EMBL/GenBank/DDBJ databases">
        <authorList>
            <person name="Akdeniz Z."/>
        </authorList>
    </citation>
    <scope>NUCLEOTIDE SEQUENCE [LARGE SCALE GENOMIC DNA]</scope>
</reference>
<dbReference type="SUPFAM" id="SSF50985">
    <property type="entry name" value="RCC1/BLIP-II"/>
    <property type="match status" value="1"/>
</dbReference>
<dbReference type="InterPro" id="IPR009091">
    <property type="entry name" value="RCC1/BLIP-II"/>
</dbReference>
<evidence type="ECO:0000313" key="2">
    <source>
        <dbReference type="EMBL" id="CAI9925448.1"/>
    </source>
</evidence>
<gene>
    <name evidence="2" type="ORF">HINF_LOCUS13093</name>
    <name evidence="3" type="ORF">HINF_LOCUS20871</name>
</gene>
<keyword evidence="4" id="KW-1185">Reference proteome</keyword>
<keyword evidence="1" id="KW-0812">Transmembrane</keyword>
<accession>A0AA86NSY5</accession>
<keyword evidence="1" id="KW-0472">Membrane</keyword>
<keyword evidence="1" id="KW-1133">Transmembrane helix</keyword>
<proteinExistence type="predicted"/>